<evidence type="ECO:0000313" key="2">
    <source>
        <dbReference type="EMBL" id="VEN57301.1"/>
    </source>
</evidence>
<keyword evidence="3" id="KW-1185">Reference proteome</keyword>
<evidence type="ECO:0000256" key="1">
    <source>
        <dbReference type="SAM" id="Coils"/>
    </source>
</evidence>
<feature type="coiled-coil region" evidence="1">
    <location>
        <begin position="178"/>
        <end position="324"/>
    </location>
</feature>
<reference evidence="2 3" key="1">
    <citation type="submission" date="2019-01" db="EMBL/GenBank/DDBJ databases">
        <authorList>
            <person name="Sayadi A."/>
        </authorList>
    </citation>
    <scope>NUCLEOTIDE SEQUENCE [LARGE SCALE GENOMIC DNA]</scope>
</reference>
<dbReference type="EMBL" id="CAACVG010011062">
    <property type="protein sequence ID" value="VEN57301.1"/>
    <property type="molecule type" value="Genomic_DNA"/>
</dbReference>
<dbReference type="Proteomes" id="UP000410492">
    <property type="component" value="Unassembled WGS sequence"/>
</dbReference>
<evidence type="ECO:0000313" key="3">
    <source>
        <dbReference type="Proteomes" id="UP000410492"/>
    </source>
</evidence>
<name>A0A653DCN9_CALMS</name>
<dbReference type="AlphaFoldDB" id="A0A653DCN9"/>
<organism evidence="2 3">
    <name type="scientific">Callosobruchus maculatus</name>
    <name type="common">Southern cowpea weevil</name>
    <name type="synonym">Pulse bruchid</name>
    <dbReference type="NCBI Taxonomy" id="64391"/>
    <lineage>
        <taxon>Eukaryota</taxon>
        <taxon>Metazoa</taxon>
        <taxon>Ecdysozoa</taxon>
        <taxon>Arthropoda</taxon>
        <taxon>Hexapoda</taxon>
        <taxon>Insecta</taxon>
        <taxon>Pterygota</taxon>
        <taxon>Neoptera</taxon>
        <taxon>Endopterygota</taxon>
        <taxon>Coleoptera</taxon>
        <taxon>Polyphaga</taxon>
        <taxon>Cucujiformia</taxon>
        <taxon>Chrysomeloidea</taxon>
        <taxon>Chrysomelidae</taxon>
        <taxon>Bruchinae</taxon>
        <taxon>Bruchini</taxon>
        <taxon>Callosobruchus</taxon>
    </lineage>
</organism>
<sequence>MSYMNSSLAIMEDDSNEEFYTPKVGGEGDGQQRGRIQKRVQVLSAKKFRTKAQCSLVLKDKLETALSEMQPKTVTKTKIEPKIHNCLVKSQSVAEITPTKGKSTGSRRLHITPLKLSTLGGDGVVEDADGVPTTLHATPRRHVASSSIASRKCGRRWADCAVERRLLLKAWRKTRADRNEFVKKAESLKDQVSQLQLQVDVLKNLRNSESDKRKEALTESHNLRRKIELLEAENRQLTEDLKNIRDTLDNTQKNMTLTKGDLKKCSEQLHKVQDVLKRNKEEKMDLKSRISSQEQEIYMQNSIIARLEQAISTTAVKLQNTENSLRAKEQQCDEIYM</sequence>
<protein>
    <submittedName>
        <fullName evidence="2">Uncharacterized protein</fullName>
    </submittedName>
</protein>
<gene>
    <name evidence="2" type="ORF">CALMAC_LOCUS15952</name>
</gene>
<accession>A0A653DCN9</accession>
<proteinExistence type="predicted"/>
<keyword evidence="1" id="KW-0175">Coiled coil</keyword>
<dbReference type="OrthoDB" id="6747003at2759"/>